<evidence type="ECO:0000256" key="1">
    <source>
        <dbReference type="ARBA" id="ARBA00004418"/>
    </source>
</evidence>
<dbReference type="PANTHER" id="PTHR30024">
    <property type="entry name" value="ALIPHATIC SULFONATES-BINDING PROTEIN-RELATED"/>
    <property type="match status" value="1"/>
</dbReference>
<evidence type="ECO:0000256" key="3">
    <source>
        <dbReference type="ARBA" id="ARBA00022729"/>
    </source>
</evidence>
<dbReference type="Pfam" id="PF09084">
    <property type="entry name" value="NMT1"/>
    <property type="match status" value="1"/>
</dbReference>
<dbReference type="Proteomes" id="UP000824074">
    <property type="component" value="Unassembled WGS sequence"/>
</dbReference>
<proteinExistence type="inferred from homology"/>
<protein>
    <submittedName>
        <fullName evidence="6">ABC transporter substrate-binding protein</fullName>
    </submittedName>
</protein>
<evidence type="ECO:0000313" key="6">
    <source>
        <dbReference type="EMBL" id="HIU40758.1"/>
    </source>
</evidence>
<dbReference type="SUPFAM" id="SSF53850">
    <property type="entry name" value="Periplasmic binding protein-like II"/>
    <property type="match status" value="1"/>
</dbReference>
<evidence type="ECO:0000259" key="5">
    <source>
        <dbReference type="Pfam" id="PF09084"/>
    </source>
</evidence>
<gene>
    <name evidence="6" type="ORF">IAB68_05610</name>
</gene>
<comment type="similarity">
    <text evidence="2">Belongs to the bacterial solute-binding protein SsuA/TauA family.</text>
</comment>
<evidence type="ECO:0000313" key="7">
    <source>
        <dbReference type="Proteomes" id="UP000824074"/>
    </source>
</evidence>
<feature type="transmembrane region" description="Helical" evidence="4">
    <location>
        <begin position="5"/>
        <end position="23"/>
    </location>
</feature>
<dbReference type="PANTHER" id="PTHR30024:SF47">
    <property type="entry name" value="TAURINE-BINDING PERIPLASMIC PROTEIN"/>
    <property type="match status" value="1"/>
</dbReference>
<reference evidence="6" key="2">
    <citation type="journal article" date="2021" name="PeerJ">
        <title>Extensive microbial diversity within the chicken gut microbiome revealed by metagenomics and culture.</title>
        <authorList>
            <person name="Gilroy R."/>
            <person name="Ravi A."/>
            <person name="Getino M."/>
            <person name="Pursley I."/>
            <person name="Horton D.L."/>
            <person name="Alikhan N.F."/>
            <person name="Baker D."/>
            <person name="Gharbi K."/>
            <person name="Hall N."/>
            <person name="Watson M."/>
            <person name="Adriaenssens E.M."/>
            <person name="Foster-Nyarko E."/>
            <person name="Jarju S."/>
            <person name="Secka A."/>
            <person name="Antonio M."/>
            <person name="Oren A."/>
            <person name="Chaudhuri R.R."/>
            <person name="La Ragione R."/>
            <person name="Hildebrand F."/>
            <person name="Pallen M.J."/>
        </authorList>
    </citation>
    <scope>NUCLEOTIDE SEQUENCE</scope>
    <source>
        <strain evidence="6">CHK193-30670</strain>
    </source>
</reference>
<comment type="caution">
    <text evidence="6">The sequence shown here is derived from an EMBL/GenBank/DDBJ whole genome shotgun (WGS) entry which is preliminary data.</text>
</comment>
<feature type="domain" description="SsuA/THI5-like" evidence="5">
    <location>
        <begin position="51"/>
        <end position="260"/>
    </location>
</feature>
<comment type="subcellular location">
    <subcellularLocation>
        <location evidence="1">Periplasm</location>
    </subcellularLocation>
</comment>
<evidence type="ECO:0000256" key="2">
    <source>
        <dbReference type="ARBA" id="ARBA00010742"/>
    </source>
</evidence>
<organism evidence="6 7">
    <name type="scientific">Candidatus Aphodocola excrementigallinarum</name>
    <dbReference type="NCBI Taxonomy" id="2840670"/>
    <lineage>
        <taxon>Bacteria</taxon>
        <taxon>Bacillati</taxon>
        <taxon>Bacillota</taxon>
        <taxon>Bacilli</taxon>
        <taxon>Candidatus Aphodocola</taxon>
    </lineage>
</organism>
<keyword evidence="3" id="KW-0732">Signal</keyword>
<dbReference type="GO" id="GO:0042597">
    <property type="term" value="C:periplasmic space"/>
    <property type="evidence" value="ECO:0007669"/>
    <property type="project" value="UniProtKB-SubCell"/>
</dbReference>
<dbReference type="AlphaFoldDB" id="A0A9D1IP85"/>
<keyword evidence="4" id="KW-1133">Transmembrane helix</keyword>
<sequence>MKKKIIIIICVIIIFLVALFFVIKNNKNSKEDNNGLVTVKVAEVAHTIFYAPQYAAIANGYFEDEGINVDLTLASGADNVTAAVLSGDVDIGFCGSEATIYIYNAGEEDYLVNFARLTKRDGSFLVSREKYDDFTLDDLKGKTVIGGRKGGMPEMTFEWGLKENGIDPKNDLSIDTSVDFAAMEGTFIGGDQDFVTLFEPNATSVEKQGLGYVVGYVGEWGGEVPYTAYNAKKSYIKENKEVIEGFTNAVNKGLEYVMNTDSEKVAEDILEFFPELSLDELTVMIERYKTNDAWPNSTEITEKDFDHIQEIMQSAKELDKKAPYDKLVYQGS</sequence>
<dbReference type="EMBL" id="DVMT01000056">
    <property type="protein sequence ID" value="HIU40758.1"/>
    <property type="molecule type" value="Genomic_DNA"/>
</dbReference>
<dbReference type="InterPro" id="IPR015168">
    <property type="entry name" value="SsuA/THI5"/>
</dbReference>
<evidence type="ECO:0000256" key="4">
    <source>
        <dbReference type="SAM" id="Phobius"/>
    </source>
</evidence>
<keyword evidence="4" id="KW-0812">Transmembrane</keyword>
<dbReference type="Gene3D" id="3.40.190.10">
    <property type="entry name" value="Periplasmic binding protein-like II"/>
    <property type="match status" value="2"/>
</dbReference>
<keyword evidence="4" id="KW-0472">Membrane</keyword>
<name>A0A9D1IP85_9FIRM</name>
<accession>A0A9D1IP85</accession>
<reference evidence="6" key="1">
    <citation type="submission" date="2020-10" db="EMBL/GenBank/DDBJ databases">
        <authorList>
            <person name="Gilroy R."/>
        </authorList>
    </citation>
    <scope>NUCLEOTIDE SEQUENCE</scope>
    <source>
        <strain evidence="6">CHK193-30670</strain>
    </source>
</reference>